<dbReference type="InterPro" id="IPR001128">
    <property type="entry name" value="Cyt_P450"/>
</dbReference>
<dbReference type="AlphaFoldDB" id="A0A2P5ESZ1"/>
<evidence type="ECO:0000256" key="4">
    <source>
        <dbReference type="ARBA" id="ARBA00022692"/>
    </source>
</evidence>
<name>A0A2P5ESZ1_TREOI</name>
<dbReference type="SUPFAM" id="SSF48264">
    <property type="entry name" value="Cytochrome P450"/>
    <property type="match status" value="1"/>
</dbReference>
<evidence type="ECO:0000256" key="9">
    <source>
        <dbReference type="ARBA" id="ARBA00023033"/>
    </source>
</evidence>
<evidence type="ECO:0000256" key="3">
    <source>
        <dbReference type="ARBA" id="ARBA00022617"/>
    </source>
</evidence>
<keyword evidence="3" id="KW-0349">Heme</keyword>
<dbReference type="InterPro" id="IPR002401">
    <property type="entry name" value="Cyt_P450_E_grp-I"/>
</dbReference>
<dbReference type="GO" id="GO:0016020">
    <property type="term" value="C:membrane"/>
    <property type="evidence" value="ECO:0007669"/>
    <property type="project" value="UniProtKB-SubCell"/>
</dbReference>
<dbReference type="OrthoDB" id="2789670at2759"/>
<dbReference type="EMBL" id="JXTC01000103">
    <property type="protein sequence ID" value="PON88615.1"/>
    <property type="molecule type" value="Genomic_DNA"/>
</dbReference>
<sequence>MEYSHLLSLVNPTTVSGILAVLFLFYVLRKPRDCRRSPPEAGRAWPIIGHLPFLGDTKPISVILSHMADKYGPIFTIRTGVRKTIIVSSWEIAKECFTTNDIVFANRSKCMAAELMGYNYAMFGWSSYGPYWRHLRKIVTLELLSNHRLKVLSHLRESEVESAIKGIHELWVKNNKSELKVEMKKWFGDITLKTTLRMVVGKRLVEGERSKESSGDHDEGNDDRCRKVIKEFFDVIGAFPVSDAVPWLRWCDFGGYERAMKKKAKELDQLVEEWLEEHKRKIDDERDLMRVMLSLFDDDDGTKEFSSYDADTIIKATCVVSRMLAPYFYL</sequence>
<feature type="transmembrane region" description="Helical" evidence="11">
    <location>
        <begin position="6"/>
        <end position="28"/>
    </location>
</feature>
<keyword evidence="13" id="KW-1185">Reference proteome</keyword>
<dbReference type="PRINTS" id="PR00463">
    <property type="entry name" value="EP450I"/>
</dbReference>
<organism evidence="12 13">
    <name type="scientific">Trema orientale</name>
    <name type="common">Charcoal tree</name>
    <name type="synonym">Celtis orientalis</name>
    <dbReference type="NCBI Taxonomy" id="63057"/>
    <lineage>
        <taxon>Eukaryota</taxon>
        <taxon>Viridiplantae</taxon>
        <taxon>Streptophyta</taxon>
        <taxon>Embryophyta</taxon>
        <taxon>Tracheophyta</taxon>
        <taxon>Spermatophyta</taxon>
        <taxon>Magnoliopsida</taxon>
        <taxon>eudicotyledons</taxon>
        <taxon>Gunneridae</taxon>
        <taxon>Pentapetalae</taxon>
        <taxon>rosids</taxon>
        <taxon>fabids</taxon>
        <taxon>Rosales</taxon>
        <taxon>Cannabaceae</taxon>
        <taxon>Trema</taxon>
    </lineage>
</organism>
<reference evidence="13" key="1">
    <citation type="submission" date="2016-06" db="EMBL/GenBank/DDBJ databases">
        <title>Parallel loss of symbiosis genes in relatives of nitrogen-fixing non-legume Parasponia.</title>
        <authorList>
            <person name="Van Velzen R."/>
            <person name="Holmer R."/>
            <person name="Bu F."/>
            <person name="Rutten L."/>
            <person name="Van Zeijl A."/>
            <person name="Liu W."/>
            <person name="Santuari L."/>
            <person name="Cao Q."/>
            <person name="Sharma T."/>
            <person name="Shen D."/>
            <person name="Roswanjaya Y."/>
            <person name="Wardhani T."/>
            <person name="Kalhor M.S."/>
            <person name="Jansen J."/>
            <person name="Van den Hoogen J."/>
            <person name="Gungor B."/>
            <person name="Hartog M."/>
            <person name="Hontelez J."/>
            <person name="Verver J."/>
            <person name="Yang W.-C."/>
            <person name="Schijlen E."/>
            <person name="Repin R."/>
            <person name="Schilthuizen M."/>
            <person name="Schranz E."/>
            <person name="Heidstra R."/>
            <person name="Miyata K."/>
            <person name="Fedorova E."/>
            <person name="Kohlen W."/>
            <person name="Bisseling T."/>
            <person name="Smit S."/>
            <person name="Geurts R."/>
        </authorList>
    </citation>
    <scope>NUCLEOTIDE SEQUENCE [LARGE SCALE GENOMIC DNA]</scope>
    <source>
        <strain evidence="13">cv. RG33-2</strain>
    </source>
</reference>
<keyword evidence="8" id="KW-0408">Iron</keyword>
<dbReference type="Pfam" id="PF00067">
    <property type="entry name" value="p450"/>
    <property type="match status" value="1"/>
</dbReference>
<comment type="caution">
    <text evidence="12">The sequence shown here is derived from an EMBL/GenBank/DDBJ whole genome shotgun (WGS) entry which is preliminary data.</text>
</comment>
<comment type="subcellular location">
    <subcellularLocation>
        <location evidence="2">Membrane</location>
    </subcellularLocation>
</comment>
<dbReference type="InterPro" id="IPR036396">
    <property type="entry name" value="Cyt_P450_sf"/>
</dbReference>
<evidence type="ECO:0000313" key="13">
    <source>
        <dbReference type="Proteomes" id="UP000237000"/>
    </source>
</evidence>
<dbReference type="GO" id="GO:0004497">
    <property type="term" value="F:monooxygenase activity"/>
    <property type="evidence" value="ECO:0007669"/>
    <property type="project" value="UniProtKB-KW"/>
</dbReference>
<dbReference type="PANTHER" id="PTHR47947:SF26">
    <property type="entry name" value="CYTOCHROME P450"/>
    <property type="match status" value="1"/>
</dbReference>
<protein>
    <submittedName>
        <fullName evidence="12">Cytochrome P450, E-class, group I</fullName>
    </submittedName>
</protein>
<keyword evidence="4 11" id="KW-0812">Transmembrane</keyword>
<evidence type="ECO:0000313" key="12">
    <source>
        <dbReference type="EMBL" id="PON88615.1"/>
    </source>
</evidence>
<dbReference type="InterPro" id="IPR050651">
    <property type="entry name" value="Plant_Cytochrome_P450_Monoox"/>
</dbReference>
<dbReference type="Proteomes" id="UP000237000">
    <property type="component" value="Unassembled WGS sequence"/>
</dbReference>
<evidence type="ECO:0000256" key="11">
    <source>
        <dbReference type="SAM" id="Phobius"/>
    </source>
</evidence>
<keyword evidence="7" id="KW-0560">Oxidoreductase</keyword>
<evidence type="ECO:0000256" key="8">
    <source>
        <dbReference type="ARBA" id="ARBA00023004"/>
    </source>
</evidence>
<dbReference type="InParanoid" id="A0A2P5ESZ1"/>
<dbReference type="Gene3D" id="1.10.630.10">
    <property type="entry name" value="Cytochrome P450"/>
    <property type="match status" value="1"/>
</dbReference>
<dbReference type="GO" id="GO:0005506">
    <property type="term" value="F:iron ion binding"/>
    <property type="evidence" value="ECO:0007669"/>
    <property type="project" value="InterPro"/>
</dbReference>
<evidence type="ECO:0000256" key="6">
    <source>
        <dbReference type="ARBA" id="ARBA00022989"/>
    </source>
</evidence>
<gene>
    <name evidence="12" type="ORF">TorRG33x02_155200</name>
</gene>
<dbReference type="GO" id="GO:0020037">
    <property type="term" value="F:heme binding"/>
    <property type="evidence" value="ECO:0007669"/>
    <property type="project" value="InterPro"/>
</dbReference>
<evidence type="ECO:0000256" key="10">
    <source>
        <dbReference type="ARBA" id="ARBA00023136"/>
    </source>
</evidence>
<dbReference type="STRING" id="63057.A0A2P5ESZ1"/>
<keyword evidence="5" id="KW-0479">Metal-binding</keyword>
<accession>A0A2P5ESZ1</accession>
<evidence type="ECO:0000256" key="1">
    <source>
        <dbReference type="ARBA" id="ARBA00001971"/>
    </source>
</evidence>
<keyword evidence="6 11" id="KW-1133">Transmembrane helix</keyword>
<keyword evidence="10 11" id="KW-0472">Membrane</keyword>
<dbReference type="PANTHER" id="PTHR47947">
    <property type="entry name" value="CYTOCHROME P450 82C3-RELATED"/>
    <property type="match status" value="1"/>
</dbReference>
<keyword evidence="9" id="KW-0503">Monooxygenase</keyword>
<evidence type="ECO:0000256" key="7">
    <source>
        <dbReference type="ARBA" id="ARBA00023002"/>
    </source>
</evidence>
<evidence type="ECO:0000256" key="2">
    <source>
        <dbReference type="ARBA" id="ARBA00004370"/>
    </source>
</evidence>
<comment type="cofactor">
    <cofactor evidence="1">
        <name>heme</name>
        <dbReference type="ChEBI" id="CHEBI:30413"/>
    </cofactor>
</comment>
<proteinExistence type="predicted"/>
<dbReference type="GO" id="GO:0016705">
    <property type="term" value="F:oxidoreductase activity, acting on paired donors, with incorporation or reduction of molecular oxygen"/>
    <property type="evidence" value="ECO:0007669"/>
    <property type="project" value="InterPro"/>
</dbReference>
<evidence type="ECO:0000256" key="5">
    <source>
        <dbReference type="ARBA" id="ARBA00022723"/>
    </source>
</evidence>